<dbReference type="Gene3D" id="3.20.20.10">
    <property type="entry name" value="Alanine racemase"/>
    <property type="match status" value="1"/>
</dbReference>
<dbReference type="EC" id="4.1.1.17" evidence="6"/>
<dbReference type="InterPro" id="IPR000183">
    <property type="entry name" value="Orn/DAP/Arg_de-COase"/>
</dbReference>
<dbReference type="RefSeq" id="WP_047764122.1">
    <property type="nucleotide sequence ID" value="NZ_LAQL01000006.1"/>
</dbReference>
<dbReference type="FunFam" id="2.40.37.10:FF:000004">
    <property type="entry name" value="Ornithine decarboxylase"/>
    <property type="match status" value="1"/>
</dbReference>
<organism evidence="10 11">
    <name type="scientific">Kiloniella spongiae</name>
    <dbReference type="NCBI Taxonomy" id="1489064"/>
    <lineage>
        <taxon>Bacteria</taxon>
        <taxon>Pseudomonadati</taxon>
        <taxon>Pseudomonadota</taxon>
        <taxon>Alphaproteobacteria</taxon>
        <taxon>Rhodospirillales</taxon>
        <taxon>Kiloniellaceae</taxon>
        <taxon>Kiloniella</taxon>
    </lineage>
</organism>
<sequence length="383" mass="41265">MSIGTLTTKLDAFFAQNSFDEPHLAIDLDKVASNFKNLASALPEASIYYAVKANPEPQILSCLKDIGSCFDAASITEIKLCLSLGIPAKSISFGNTIKKQGDISQAFTLGIRSYAFDSEEELQKIASLAPGSDVYCRVLVDCAGADWPLSHKFGCSTTMARGLLLKSINLGLQPIGLSFHVGSQQTQISQWDNALEQIHDIYKDLKEQGIELSTLNLGGGFPTAYNAHVPSIAQYGGSLSAALEKHFGDNCPKIIIEPGRYIVGDAGVIEAEVVLVSRKNAEEEKRWVYLDIGIFSGLAECLDEAIKYPITVVGKEADTNLGPVILAGPSCDSVDVLYEKFNYQLPLDLKSGDKIRIHATGAYTTTYSSVGFNGFPPLSCSCI</sequence>
<dbReference type="STRING" id="1489064.WH96_10715"/>
<comment type="catalytic activity">
    <reaction evidence="7">
        <text>L-ornithine + H(+) = putrescine + CO2</text>
        <dbReference type="Rhea" id="RHEA:22964"/>
        <dbReference type="ChEBI" id="CHEBI:15378"/>
        <dbReference type="ChEBI" id="CHEBI:16526"/>
        <dbReference type="ChEBI" id="CHEBI:46911"/>
        <dbReference type="ChEBI" id="CHEBI:326268"/>
        <dbReference type="EC" id="4.1.1.17"/>
    </reaction>
</comment>
<comment type="caution">
    <text evidence="10">The sequence shown here is derived from an EMBL/GenBank/DDBJ whole genome shotgun (WGS) entry which is preliminary data.</text>
</comment>
<keyword evidence="4" id="KW-0456">Lyase</keyword>
<evidence type="ECO:0000256" key="1">
    <source>
        <dbReference type="ARBA" id="ARBA00001933"/>
    </source>
</evidence>
<dbReference type="AlphaFoldDB" id="A0A0H2MFE9"/>
<evidence type="ECO:0000313" key="10">
    <source>
        <dbReference type="EMBL" id="KLN60911.1"/>
    </source>
</evidence>
<dbReference type="GO" id="GO:0033387">
    <property type="term" value="P:putrescine biosynthetic process from arginine, via ornithine"/>
    <property type="evidence" value="ECO:0007669"/>
    <property type="project" value="TreeGrafter"/>
</dbReference>
<dbReference type="InterPro" id="IPR022653">
    <property type="entry name" value="De-COase2_pyr-phos_BS"/>
</dbReference>
<dbReference type="PANTHER" id="PTHR11482">
    <property type="entry name" value="ARGININE/DIAMINOPIMELATE/ORNITHINE DECARBOXYLASE"/>
    <property type="match status" value="1"/>
</dbReference>
<dbReference type="PATRIC" id="fig|1489064.4.peg.3443"/>
<dbReference type="OrthoDB" id="9802241at2"/>
<name>A0A0H2MFE9_9PROT</name>
<feature type="active site" description="Proton donor" evidence="8">
    <location>
        <position position="331"/>
    </location>
</feature>
<evidence type="ECO:0000256" key="5">
    <source>
        <dbReference type="ARBA" id="ARBA00034115"/>
    </source>
</evidence>
<evidence type="ECO:0000256" key="3">
    <source>
        <dbReference type="ARBA" id="ARBA00022898"/>
    </source>
</evidence>
<dbReference type="PROSITE" id="PS00879">
    <property type="entry name" value="ODR_DC_2_2"/>
    <property type="match status" value="1"/>
</dbReference>
<evidence type="ECO:0000256" key="8">
    <source>
        <dbReference type="PIRSR" id="PIRSR600183-50"/>
    </source>
</evidence>
<dbReference type="GO" id="GO:0005737">
    <property type="term" value="C:cytoplasm"/>
    <property type="evidence" value="ECO:0007669"/>
    <property type="project" value="TreeGrafter"/>
</dbReference>
<accession>A0A0H2MFE9</accession>
<dbReference type="InterPro" id="IPR009006">
    <property type="entry name" value="Ala_racemase/Decarboxylase_C"/>
</dbReference>
<evidence type="ECO:0000256" key="6">
    <source>
        <dbReference type="ARBA" id="ARBA00034138"/>
    </source>
</evidence>
<protein>
    <recommendedName>
        <fullName evidence="6">ornithine decarboxylase</fullName>
        <ecNumber evidence="6">4.1.1.17</ecNumber>
    </recommendedName>
</protein>
<dbReference type="PANTHER" id="PTHR11482:SF6">
    <property type="entry name" value="ORNITHINE DECARBOXYLASE 1-RELATED"/>
    <property type="match status" value="1"/>
</dbReference>
<dbReference type="EMBL" id="LAQL01000006">
    <property type="protein sequence ID" value="KLN60911.1"/>
    <property type="molecule type" value="Genomic_DNA"/>
</dbReference>
<dbReference type="InterPro" id="IPR029066">
    <property type="entry name" value="PLP-binding_barrel"/>
</dbReference>
<reference evidence="10 11" key="1">
    <citation type="submission" date="2015-03" db="EMBL/GenBank/DDBJ databases">
        <title>Genome Sequence of Kiloniella spongiae MEBiC09566, isolated from a marine sponge.</title>
        <authorList>
            <person name="Shao Z."/>
            <person name="Wang L."/>
            <person name="Li X."/>
        </authorList>
    </citation>
    <scope>NUCLEOTIDE SEQUENCE [LARGE SCALE GENOMIC DNA]</scope>
    <source>
        <strain evidence="10 11">MEBiC09566</strain>
    </source>
</reference>
<evidence type="ECO:0000256" key="4">
    <source>
        <dbReference type="ARBA" id="ARBA00023239"/>
    </source>
</evidence>
<dbReference type="CDD" id="cd00622">
    <property type="entry name" value="PLPDE_III_ODC"/>
    <property type="match status" value="1"/>
</dbReference>
<comment type="pathway">
    <text evidence="5">Amine and polyamine biosynthesis; putrescine biosynthesis via L-ornithine pathway; putrescine from L-ornithine: step 1/1.</text>
</comment>
<dbReference type="Pfam" id="PF02784">
    <property type="entry name" value="Orn_Arg_deC_N"/>
    <property type="match status" value="1"/>
</dbReference>
<keyword evidence="11" id="KW-1185">Reference proteome</keyword>
<dbReference type="Proteomes" id="UP000035444">
    <property type="component" value="Unassembled WGS sequence"/>
</dbReference>
<dbReference type="PRINTS" id="PR01182">
    <property type="entry name" value="ORNDCRBXLASE"/>
</dbReference>
<comment type="cofactor">
    <cofactor evidence="1 8">
        <name>pyridoxal 5'-phosphate</name>
        <dbReference type="ChEBI" id="CHEBI:597326"/>
    </cofactor>
</comment>
<dbReference type="InterPro" id="IPR002433">
    <property type="entry name" value="Orn_de-COase"/>
</dbReference>
<dbReference type="GO" id="GO:0004586">
    <property type="term" value="F:ornithine decarboxylase activity"/>
    <property type="evidence" value="ECO:0007669"/>
    <property type="project" value="UniProtKB-EC"/>
</dbReference>
<gene>
    <name evidence="10" type="ORF">WH96_10715</name>
</gene>
<evidence type="ECO:0000313" key="11">
    <source>
        <dbReference type="Proteomes" id="UP000035444"/>
    </source>
</evidence>
<dbReference type="FunFam" id="3.20.20.10:FF:000008">
    <property type="entry name" value="Ornithine decarboxylase"/>
    <property type="match status" value="1"/>
</dbReference>
<evidence type="ECO:0000256" key="7">
    <source>
        <dbReference type="ARBA" id="ARBA00049127"/>
    </source>
</evidence>
<feature type="modified residue" description="N6-(pyridoxal phosphate)lysine" evidence="8">
    <location>
        <position position="52"/>
    </location>
</feature>
<feature type="domain" description="Orn/DAP/Arg decarboxylase 2 N-terminal" evidence="9">
    <location>
        <begin position="29"/>
        <end position="264"/>
    </location>
</feature>
<dbReference type="InterPro" id="IPR022644">
    <property type="entry name" value="De-COase2_N"/>
</dbReference>
<keyword evidence="3 8" id="KW-0663">Pyridoxal phosphate</keyword>
<evidence type="ECO:0000259" key="9">
    <source>
        <dbReference type="Pfam" id="PF02784"/>
    </source>
</evidence>
<dbReference type="SUPFAM" id="SSF50621">
    <property type="entry name" value="Alanine racemase C-terminal domain-like"/>
    <property type="match status" value="1"/>
</dbReference>
<dbReference type="PROSITE" id="PS00878">
    <property type="entry name" value="ODR_DC_2_1"/>
    <property type="match status" value="1"/>
</dbReference>
<proteinExistence type="inferred from homology"/>
<dbReference type="InterPro" id="IPR022657">
    <property type="entry name" value="De-COase2_CS"/>
</dbReference>
<dbReference type="Gene3D" id="2.40.37.10">
    <property type="entry name" value="Lyase, Ornithine Decarboxylase, Chain A, domain 1"/>
    <property type="match status" value="1"/>
</dbReference>
<dbReference type="SUPFAM" id="SSF51419">
    <property type="entry name" value="PLP-binding barrel"/>
    <property type="match status" value="1"/>
</dbReference>
<comment type="similarity">
    <text evidence="2">Belongs to the Orn/Lys/Arg decarboxylase class-II family.</text>
</comment>
<evidence type="ECO:0000256" key="2">
    <source>
        <dbReference type="ARBA" id="ARBA00008872"/>
    </source>
</evidence>
<dbReference type="PRINTS" id="PR01179">
    <property type="entry name" value="ODADCRBXLASE"/>
</dbReference>